<dbReference type="EMBL" id="JANQDX010000005">
    <property type="protein sequence ID" value="KAL0924331.1"/>
    <property type="molecule type" value="Genomic_DNA"/>
</dbReference>
<keyword evidence="2" id="KW-1185">Reference proteome</keyword>
<accession>A0ABD0VI45</accession>
<protein>
    <submittedName>
        <fullName evidence="1">Uncharacterized protein</fullName>
    </submittedName>
</protein>
<evidence type="ECO:0000313" key="1">
    <source>
        <dbReference type="EMBL" id="KAL0924331.1"/>
    </source>
</evidence>
<sequence>MSTEGFTKVQHQSNIRWWSSNPPVSGGGSTVALQRQGALQLRVALRHPLMVCWWFNRTRWWCDRTLAVVWQNCTVVEEELGPGATPFTLIPFSTNCRASPLVNATIAPFVAV</sequence>
<dbReference type="Proteomes" id="UP001552299">
    <property type="component" value="Unassembled WGS sequence"/>
</dbReference>
<gene>
    <name evidence="1" type="ORF">M5K25_005147</name>
</gene>
<evidence type="ECO:0000313" key="2">
    <source>
        <dbReference type="Proteomes" id="UP001552299"/>
    </source>
</evidence>
<reference evidence="1 2" key="1">
    <citation type="journal article" date="2024" name="Plant Biotechnol. J.">
        <title>Dendrobium thyrsiflorum genome and its molecular insights into genes involved in important horticultural traits.</title>
        <authorList>
            <person name="Chen B."/>
            <person name="Wang J.Y."/>
            <person name="Zheng P.J."/>
            <person name="Li K.L."/>
            <person name="Liang Y.M."/>
            <person name="Chen X.F."/>
            <person name="Zhang C."/>
            <person name="Zhao X."/>
            <person name="He X."/>
            <person name="Zhang G.Q."/>
            <person name="Liu Z.J."/>
            <person name="Xu Q."/>
        </authorList>
    </citation>
    <scope>NUCLEOTIDE SEQUENCE [LARGE SCALE GENOMIC DNA]</scope>
    <source>
        <strain evidence="1">GZMU011</strain>
    </source>
</reference>
<organism evidence="1 2">
    <name type="scientific">Dendrobium thyrsiflorum</name>
    <name type="common">Pinecone-like raceme dendrobium</name>
    <name type="synonym">Orchid</name>
    <dbReference type="NCBI Taxonomy" id="117978"/>
    <lineage>
        <taxon>Eukaryota</taxon>
        <taxon>Viridiplantae</taxon>
        <taxon>Streptophyta</taxon>
        <taxon>Embryophyta</taxon>
        <taxon>Tracheophyta</taxon>
        <taxon>Spermatophyta</taxon>
        <taxon>Magnoliopsida</taxon>
        <taxon>Liliopsida</taxon>
        <taxon>Asparagales</taxon>
        <taxon>Orchidaceae</taxon>
        <taxon>Epidendroideae</taxon>
        <taxon>Malaxideae</taxon>
        <taxon>Dendrobiinae</taxon>
        <taxon>Dendrobium</taxon>
    </lineage>
</organism>
<dbReference type="AlphaFoldDB" id="A0ABD0VI45"/>
<proteinExistence type="predicted"/>
<name>A0ABD0VI45_DENTH</name>
<comment type="caution">
    <text evidence="1">The sequence shown here is derived from an EMBL/GenBank/DDBJ whole genome shotgun (WGS) entry which is preliminary data.</text>
</comment>